<dbReference type="Gene3D" id="2.40.170.20">
    <property type="entry name" value="TonB-dependent receptor, beta-barrel domain"/>
    <property type="match status" value="1"/>
</dbReference>
<evidence type="ECO:0000256" key="6">
    <source>
        <dbReference type="ARBA" id="ARBA00023077"/>
    </source>
</evidence>
<evidence type="ECO:0000259" key="11">
    <source>
        <dbReference type="Pfam" id="PF00593"/>
    </source>
</evidence>
<keyword evidence="8 9" id="KW-0998">Cell outer membrane</keyword>
<dbReference type="InterPro" id="IPR012910">
    <property type="entry name" value="Plug_dom"/>
</dbReference>
<dbReference type="InterPro" id="IPR039426">
    <property type="entry name" value="TonB-dep_rcpt-like"/>
</dbReference>
<dbReference type="GO" id="GO:0015344">
    <property type="term" value="F:siderophore uptake transmembrane transporter activity"/>
    <property type="evidence" value="ECO:0007669"/>
    <property type="project" value="TreeGrafter"/>
</dbReference>
<dbReference type="CDD" id="cd01347">
    <property type="entry name" value="ligand_gated_channel"/>
    <property type="match status" value="1"/>
</dbReference>
<evidence type="ECO:0000256" key="7">
    <source>
        <dbReference type="ARBA" id="ARBA00023136"/>
    </source>
</evidence>
<evidence type="ECO:0000313" key="13">
    <source>
        <dbReference type="EMBL" id="MBK1791443.1"/>
    </source>
</evidence>
<dbReference type="PANTHER" id="PTHR30069:SF41">
    <property type="entry name" value="HEME_HEMOPEXIN UTILIZATION PROTEIN C"/>
    <property type="match status" value="1"/>
</dbReference>
<evidence type="ECO:0000256" key="3">
    <source>
        <dbReference type="ARBA" id="ARBA00022448"/>
    </source>
</evidence>
<keyword evidence="14" id="KW-1185">Reference proteome</keyword>
<evidence type="ECO:0000256" key="4">
    <source>
        <dbReference type="ARBA" id="ARBA00022452"/>
    </source>
</evidence>
<dbReference type="InterPro" id="IPR037066">
    <property type="entry name" value="Plug_dom_sf"/>
</dbReference>
<evidence type="ECO:0000259" key="12">
    <source>
        <dbReference type="Pfam" id="PF07715"/>
    </source>
</evidence>
<comment type="similarity">
    <text evidence="2 9 10">Belongs to the TonB-dependent receptor family.</text>
</comment>
<dbReference type="Pfam" id="PF07715">
    <property type="entry name" value="Plug"/>
    <property type="match status" value="1"/>
</dbReference>
<evidence type="ECO:0000256" key="1">
    <source>
        <dbReference type="ARBA" id="ARBA00004571"/>
    </source>
</evidence>
<comment type="caution">
    <text evidence="13">The sequence shown here is derived from an EMBL/GenBank/DDBJ whole genome shotgun (WGS) entry which is preliminary data.</text>
</comment>
<keyword evidence="13" id="KW-0675">Receptor</keyword>
<accession>A0A8J7MG50</accession>
<feature type="domain" description="TonB-dependent receptor-like beta-barrel" evidence="11">
    <location>
        <begin position="238"/>
        <end position="626"/>
    </location>
</feature>
<keyword evidence="6 10" id="KW-0798">TonB box</keyword>
<dbReference type="Pfam" id="PF00593">
    <property type="entry name" value="TonB_dep_Rec_b-barrel"/>
    <property type="match status" value="1"/>
</dbReference>
<reference evidence="13" key="1">
    <citation type="submission" date="2021-01" db="EMBL/GenBank/DDBJ databases">
        <title>Modified the classification status of verrucomicrobia.</title>
        <authorList>
            <person name="Feng X."/>
        </authorList>
    </citation>
    <scope>NUCLEOTIDE SEQUENCE</scope>
    <source>
        <strain evidence="13">_KCTC 22039</strain>
    </source>
</reference>
<dbReference type="EMBL" id="JAENIM010000039">
    <property type="protein sequence ID" value="MBK1791443.1"/>
    <property type="molecule type" value="Genomic_DNA"/>
</dbReference>
<keyword evidence="3 9" id="KW-0813">Transport</keyword>
<sequence>MKTHLQGIKFGSASVLSIGILTMGQALAEEIGELEHTVIEGDSSALIVITDPGVEEITGRQIEVKQPDTLGDLFKDLPGAQVSGGYAADQKLYLRGVEDKFANISVDGVVQGGYLNYHSGQLSVEPEMLKSVSVGLGAGSALNGPGALAGAVMFETKNADDMLAEGEDFGGYLKAGYGSGANSYFGAATVYGRINEDWSFLGSLTYRDNDDYRAGNGETIDYTASQQWQSLLKINGQLNAQNSVEFSYEHNELDGIFRYRPHLSQDITHPSADNRPGPQVNKRDTLSAKWRHEGASDWLDLTARAYLNTNSITRVDQFRLGYQSYGIDLRNTADLQDHHLVFGAELRRDDAKQHILGPNINSDGDENWPTQRGGEELEIVGLYAQDEWQISERWRASYGGRVDLYDYTDRDGKNFTDIGPSGNVTLSYSPLAGLDINATAAHVFRGVQPMEVVKFSRDTMNSDDLSAETADKIELGAVWQSDSGFFAKGAIYKQRINDVILFEGDYRVNGGELDTQGYEMSFGWMKDNFNVTFGLEDARPELNGEALQDDDFGLGTTTGRTWRASTSYMFEDQRLLVGWSMRFVESVDDVPEDVPAKDAYFINDCYAEWRPWAEKDITLNLTVNNVFDEYYYDHGTWGMNSATGLQRGFAERGRDITLSATYKF</sequence>
<keyword evidence="4 9" id="KW-1134">Transmembrane beta strand</keyword>
<gene>
    <name evidence="13" type="ORF">JIN82_09795</name>
</gene>
<dbReference type="RefSeq" id="WP_200311447.1">
    <property type="nucleotide sequence ID" value="NZ_JAENIM010000039.1"/>
</dbReference>
<dbReference type="Gene3D" id="2.170.130.10">
    <property type="entry name" value="TonB-dependent receptor, plug domain"/>
    <property type="match status" value="1"/>
</dbReference>
<evidence type="ECO:0000256" key="5">
    <source>
        <dbReference type="ARBA" id="ARBA00022692"/>
    </source>
</evidence>
<protein>
    <submittedName>
        <fullName evidence="13">TonB-dependent receptor</fullName>
    </submittedName>
</protein>
<organism evidence="13 14">
    <name type="scientific">Persicirhabdus sediminis</name>
    <dbReference type="NCBI Taxonomy" id="454144"/>
    <lineage>
        <taxon>Bacteria</taxon>
        <taxon>Pseudomonadati</taxon>
        <taxon>Verrucomicrobiota</taxon>
        <taxon>Verrucomicrobiia</taxon>
        <taxon>Verrucomicrobiales</taxon>
        <taxon>Verrucomicrobiaceae</taxon>
        <taxon>Persicirhabdus</taxon>
    </lineage>
</organism>
<feature type="domain" description="TonB-dependent receptor plug" evidence="12">
    <location>
        <begin position="54"/>
        <end position="151"/>
    </location>
</feature>
<dbReference type="InterPro" id="IPR000531">
    <property type="entry name" value="Beta-barrel_TonB"/>
</dbReference>
<dbReference type="Proteomes" id="UP000624703">
    <property type="component" value="Unassembled WGS sequence"/>
</dbReference>
<dbReference type="PANTHER" id="PTHR30069">
    <property type="entry name" value="TONB-DEPENDENT OUTER MEMBRANE RECEPTOR"/>
    <property type="match status" value="1"/>
</dbReference>
<dbReference type="AlphaFoldDB" id="A0A8J7MG50"/>
<comment type="subcellular location">
    <subcellularLocation>
        <location evidence="1 9">Cell outer membrane</location>
        <topology evidence="1 9">Multi-pass membrane protein</topology>
    </subcellularLocation>
</comment>
<proteinExistence type="inferred from homology"/>
<evidence type="ECO:0000256" key="2">
    <source>
        <dbReference type="ARBA" id="ARBA00009810"/>
    </source>
</evidence>
<dbReference type="SUPFAM" id="SSF56935">
    <property type="entry name" value="Porins"/>
    <property type="match status" value="1"/>
</dbReference>
<keyword evidence="7 9" id="KW-0472">Membrane</keyword>
<evidence type="ECO:0000256" key="9">
    <source>
        <dbReference type="PROSITE-ProRule" id="PRU01360"/>
    </source>
</evidence>
<dbReference type="InterPro" id="IPR036942">
    <property type="entry name" value="Beta-barrel_TonB_sf"/>
</dbReference>
<name>A0A8J7MG50_9BACT</name>
<dbReference type="PROSITE" id="PS52016">
    <property type="entry name" value="TONB_DEPENDENT_REC_3"/>
    <property type="match status" value="1"/>
</dbReference>
<dbReference type="GO" id="GO:0009279">
    <property type="term" value="C:cell outer membrane"/>
    <property type="evidence" value="ECO:0007669"/>
    <property type="project" value="UniProtKB-SubCell"/>
</dbReference>
<evidence type="ECO:0000256" key="8">
    <source>
        <dbReference type="ARBA" id="ARBA00023237"/>
    </source>
</evidence>
<evidence type="ECO:0000256" key="10">
    <source>
        <dbReference type="RuleBase" id="RU003357"/>
    </source>
</evidence>
<keyword evidence="5 9" id="KW-0812">Transmembrane</keyword>
<evidence type="ECO:0000313" key="14">
    <source>
        <dbReference type="Proteomes" id="UP000624703"/>
    </source>
</evidence>
<dbReference type="GO" id="GO:0044718">
    <property type="term" value="P:siderophore transmembrane transport"/>
    <property type="evidence" value="ECO:0007669"/>
    <property type="project" value="TreeGrafter"/>
</dbReference>